<evidence type="ECO:0000313" key="6">
    <source>
        <dbReference type="Proteomes" id="UP001428341"/>
    </source>
</evidence>
<feature type="compositionally biased region" description="Polar residues" evidence="4">
    <location>
        <begin position="391"/>
        <end position="400"/>
    </location>
</feature>
<evidence type="ECO:0000313" key="5">
    <source>
        <dbReference type="EMBL" id="KAK9182378.1"/>
    </source>
</evidence>
<reference evidence="5 6" key="1">
    <citation type="submission" date="2024-05" db="EMBL/GenBank/DDBJ databases">
        <title>Haplotype-resolved chromosome-level genome assembly of Huyou (Citrus changshanensis).</title>
        <authorList>
            <person name="Miao C."/>
            <person name="Chen W."/>
            <person name="Wu Y."/>
            <person name="Wang L."/>
            <person name="Zhao S."/>
            <person name="Grierson D."/>
            <person name="Xu C."/>
            <person name="Chen K."/>
        </authorList>
    </citation>
    <scope>NUCLEOTIDE SEQUENCE [LARGE SCALE GENOMIC DNA]</scope>
    <source>
        <strain evidence="5">01-14</strain>
        <tissue evidence="5">Leaf</tissue>
    </source>
</reference>
<dbReference type="PANTHER" id="PTHR46093">
    <property type="entry name" value="ACYL-COA-BINDING DOMAIN-CONTAINING PROTEIN 5"/>
    <property type="match status" value="1"/>
</dbReference>
<evidence type="ECO:0000256" key="1">
    <source>
        <dbReference type="ARBA" id="ARBA00022441"/>
    </source>
</evidence>
<protein>
    <submittedName>
        <fullName evidence="5">Uncharacterized protein</fullName>
    </submittedName>
</protein>
<feature type="compositionally biased region" description="Polar residues" evidence="4">
    <location>
        <begin position="35"/>
        <end position="48"/>
    </location>
</feature>
<dbReference type="SUPFAM" id="SSF117281">
    <property type="entry name" value="Kelch motif"/>
    <property type="match status" value="1"/>
</dbReference>
<dbReference type="Pfam" id="PF01344">
    <property type="entry name" value="Kelch_1"/>
    <property type="match status" value="1"/>
</dbReference>
<proteinExistence type="predicted"/>
<dbReference type="Proteomes" id="UP001428341">
    <property type="component" value="Unassembled WGS sequence"/>
</dbReference>
<organism evidence="5 6">
    <name type="scientific">Citrus x changshan-huyou</name>
    <dbReference type="NCBI Taxonomy" id="2935761"/>
    <lineage>
        <taxon>Eukaryota</taxon>
        <taxon>Viridiplantae</taxon>
        <taxon>Streptophyta</taxon>
        <taxon>Embryophyta</taxon>
        <taxon>Tracheophyta</taxon>
        <taxon>Spermatophyta</taxon>
        <taxon>Magnoliopsida</taxon>
        <taxon>eudicotyledons</taxon>
        <taxon>Gunneridae</taxon>
        <taxon>Pentapetalae</taxon>
        <taxon>rosids</taxon>
        <taxon>malvids</taxon>
        <taxon>Sapindales</taxon>
        <taxon>Rutaceae</taxon>
        <taxon>Aurantioideae</taxon>
        <taxon>Citrus</taxon>
    </lineage>
</organism>
<feature type="region of interest" description="Disordered" evidence="4">
    <location>
        <begin position="389"/>
        <end position="408"/>
    </location>
</feature>
<keyword evidence="1" id="KW-0880">Kelch repeat</keyword>
<feature type="coiled-coil region" evidence="3">
    <location>
        <begin position="596"/>
        <end position="672"/>
    </location>
</feature>
<gene>
    <name evidence="5" type="ORF">WN944_025522</name>
</gene>
<keyword evidence="3" id="KW-0175">Coiled coil</keyword>
<keyword evidence="6" id="KW-1185">Reference proteome</keyword>
<dbReference type="Pfam" id="PF24681">
    <property type="entry name" value="Kelch_KLHDC2_KLHL20_DRC7"/>
    <property type="match status" value="1"/>
</dbReference>
<comment type="caution">
    <text evidence="5">The sequence shown here is derived from an EMBL/GenBank/DDBJ whole genome shotgun (WGS) entry which is preliminary data.</text>
</comment>
<dbReference type="PANTHER" id="PTHR46093:SF4">
    <property type="entry name" value="GALACTOSE OXIDASE_KELCH REPEAT SUPERFAMILY PROTEIN"/>
    <property type="match status" value="1"/>
</dbReference>
<feature type="region of interest" description="Disordered" evidence="4">
    <location>
        <begin position="13"/>
        <end position="48"/>
    </location>
</feature>
<dbReference type="EMBL" id="JBCGBO010000024">
    <property type="protein sequence ID" value="KAK9182378.1"/>
    <property type="molecule type" value="Genomic_DNA"/>
</dbReference>
<evidence type="ECO:0000256" key="4">
    <source>
        <dbReference type="SAM" id="MobiDB-lite"/>
    </source>
</evidence>
<keyword evidence="2" id="KW-0677">Repeat</keyword>
<dbReference type="InterPro" id="IPR006652">
    <property type="entry name" value="Kelch_1"/>
</dbReference>
<evidence type="ECO:0000256" key="2">
    <source>
        <dbReference type="ARBA" id="ARBA00022737"/>
    </source>
</evidence>
<dbReference type="InterPro" id="IPR015915">
    <property type="entry name" value="Kelch-typ_b-propeller"/>
</dbReference>
<dbReference type="AlphaFoldDB" id="A0AAP0LQ15"/>
<dbReference type="Gene3D" id="2.120.10.80">
    <property type="entry name" value="Kelch-type beta propeller"/>
    <property type="match status" value="2"/>
</dbReference>
<feature type="region of interest" description="Disordered" evidence="4">
    <location>
        <begin position="481"/>
        <end position="505"/>
    </location>
</feature>
<evidence type="ECO:0000256" key="3">
    <source>
        <dbReference type="SAM" id="Coils"/>
    </source>
</evidence>
<accession>A0AAP0LQ15</accession>
<name>A0AAP0LQ15_9ROSI</name>
<sequence length="818" mass="89938">MFGFSRRRMKLGRVKKVQLSDSAQAIRSPIRPPKRNSNPNSECVAPSNNHADESDCQCTIAGPEVSNGSSGNSENWMVLSIAGDKPIPRFNHAAAVIGNKMIVVGGESGNGLLDDVQVLNFDRFSWTAASSKLYLSPSSLPLKIPACRGHSLISWGKKVLLVGGKTDSGSDRVSVWTFDTETECWSVVEAKGDIPVARSGHTVVRASSVLILFGGEDGKRRKLNDLHMFDLKSLTWLPLHCTGTGPSPRSNHVAALYDDKNLLIFGGSSKSKTLNDLYSLDFETMIWTRIKIRGFHPSPRAGCCGVLCGTKWYIAGGGSRKKRHAETLIFDILKGEWSVAITSPSSSVTSNKGFTLVLVQHKEKDFLVAFGGIKKEPSNQVEVLSIEKNESSMGRRSTPNAKGPGQLLFEKRSSSTGLACQLGNGAPQRSVDSVARQNLASAIEQHGSGRKSLSEFALVDPNPISGNVSLGKQFQNEEEYSPAVKMEKNSEDETSFVQTTENRKNQSDLGAQTSICVGKTNIDEAPLFDYENSNPLVQGIGNFHVDNDNVIFPDNDKSGALSGPSSIYQFYETKMADLIRKNGILEGQLAAALVNREAAEKNFSSVLKSRQEMEKKLADSLKEMELLKEKLAGLELAQEEANSLSNIVHSDNVRLEHDVAFLKAVLDDTQKELHSTRGVLAGERARAFQLQHVFTSSADFILPITLPYRWKFFISNKDYNLWRTEHPLLGNLSMCSMEHKPLPHLWQLERSLLEANGGHGLSSGGCNQLVSYAYIKQDDWLEEIPVKSFGPRLQGIAFSPMNRLDINFPSQNLLEDRP</sequence>